<comment type="caution">
    <text evidence="1">The sequence shown here is derived from an EMBL/GenBank/DDBJ whole genome shotgun (WGS) entry which is preliminary data.</text>
</comment>
<evidence type="ECO:0000313" key="1">
    <source>
        <dbReference type="EMBL" id="KAK6793985.1"/>
    </source>
</evidence>
<accession>A0AAN8TU01</accession>
<dbReference type="Pfam" id="PF02992">
    <property type="entry name" value="Transposase_21"/>
    <property type="match status" value="1"/>
</dbReference>
<sequence>MLKNDLLPDESNFPDSYYEAMKLIRSLGISYEKIDPCKNDCMLYWKNNKFVDSCKICGASRWKENKHSGETRFRKGKKTPHKILRYFPLKTRRQRLFMCSKTSYLMRWHHENKANTGIMRHPVDSKAWKKFDELHQSFAMEPRNENFVFSMLIPSPGSPGDAIDIYLQPLIDELNELWETGVVAFDESTKQNIMLHVALLWTINDFPAYANLSEWRLPPNTLSGDDILDQVADLDGLPLTNDPKKKIKVSHKNRGDIWNKKSIFFYLPYWKTLLLRHNLDVMHIEKNICDNIWEQS</sequence>
<dbReference type="EMBL" id="JBANQN010000003">
    <property type="protein sequence ID" value="KAK6793985.1"/>
    <property type="molecule type" value="Genomic_DNA"/>
</dbReference>
<dbReference type="PANTHER" id="PTHR10775:SF158">
    <property type="entry name" value="TNP2-LIKE TRANSPOSON PROTEIN"/>
    <property type="match status" value="1"/>
</dbReference>
<name>A0AAN8TU01_SOLBU</name>
<dbReference type="PANTHER" id="PTHR10775">
    <property type="entry name" value="OS08G0208400 PROTEIN"/>
    <property type="match status" value="1"/>
</dbReference>
<dbReference type="InterPro" id="IPR004242">
    <property type="entry name" value="Transposase_21"/>
</dbReference>
<dbReference type="AlphaFoldDB" id="A0AAN8TU01"/>
<evidence type="ECO:0000313" key="2">
    <source>
        <dbReference type="Proteomes" id="UP001371456"/>
    </source>
</evidence>
<keyword evidence="2" id="KW-1185">Reference proteome</keyword>
<gene>
    <name evidence="1" type="ORF">RDI58_007438</name>
</gene>
<dbReference type="Proteomes" id="UP001371456">
    <property type="component" value="Unassembled WGS sequence"/>
</dbReference>
<protein>
    <submittedName>
        <fullName evidence="1">Uncharacterized protein</fullName>
    </submittedName>
</protein>
<proteinExistence type="predicted"/>
<organism evidence="1 2">
    <name type="scientific">Solanum bulbocastanum</name>
    <name type="common">Wild potato</name>
    <dbReference type="NCBI Taxonomy" id="147425"/>
    <lineage>
        <taxon>Eukaryota</taxon>
        <taxon>Viridiplantae</taxon>
        <taxon>Streptophyta</taxon>
        <taxon>Embryophyta</taxon>
        <taxon>Tracheophyta</taxon>
        <taxon>Spermatophyta</taxon>
        <taxon>Magnoliopsida</taxon>
        <taxon>eudicotyledons</taxon>
        <taxon>Gunneridae</taxon>
        <taxon>Pentapetalae</taxon>
        <taxon>asterids</taxon>
        <taxon>lamiids</taxon>
        <taxon>Solanales</taxon>
        <taxon>Solanaceae</taxon>
        <taxon>Solanoideae</taxon>
        <taxon>Solaneae</taxon>
        <taxon>Solanum</taxon>
    </lineage>
</organism>
<reference evidence="1 2" key="1">
    <citation type="submission" date="2024-02" db="EMBL/GenBank/DDBJ databases">
        <title>de novo genome assembly of Solanum bulbocastanum strain 11H21.</title>
        <authorList>
            <person name="Hosaka A.J."/>
        </authorList>
    </citation>
    <scope>NUCLEOTIDE SEQUENCE [LARGE SCALE GENOMIC DNA]</scope>
    <source>
        <tissue evidence="1">Young leaves</tissue>
    </source>
</reference>